<organism evidence="2 3">
    <name type="scientific">Dactylellina haptotyla (strain CBS 200.50)</name>
    <name type="common">Nematode-trapping fungus</name>
    <name type="synonym">Monacrosporium haptotylum</name>
    <dbReference type="NCBI Taxonomy" id="1284197"/>
    <lineage>
        <taxon>Eukaryota</taxon>
        <taxon>Fungi</taxon>
        <taxon>Dikarya</taxon>
        <taxon>Ascomycota</taxon>
        <taxon>Pezizomycotina</taxon>
        <taxon>Orbiliomycetes</taxon>
        <taxon>Orbiliales</taxon>
        <taxon>Orbiliaceae</taxon>
        <taxon>Dactylellina</taxon>
    </lineage>
</organism>
<dbReference type="OrthoDB" id="5508779at2759"/>
<proteinExistence type="predicted"/>
<comment type="caution">
    <text evidence="2">The sequence shown here is derived from an EMBL/GenBank/DDBJ whole genome shotgun (WGS) entry which is preliminary data.</text>
</comment>
<sequence>MSSSFDSLPPELATDIAQFLPNSSLKSLMRCSQKLYSIYSSFLYASLELSFLESLESPTFRPRTLSWAKDRCLQHVKHVRFIDRSPTPKIEDAKTYQDLVKHQVYPFIKRLPLDRILTFDWNPGLGIAPCYIFDCFQMFQNLQKLAIPLATVEFWDIDDLVPVKLTQLTHLRLFRVPRTYSALKAARILVSSAEKLKHLRFECCEENDKAKVNQSRANNLFRGSVSGLNTEKLREVVGRTIYRILSERKLQSLYIENVPIHEDIAPCLTNRCLEELTLRNISNLRCLHEVFDNHSFKLRTLHILAGEADLYCFQSMIRQCLEDGLEELTILSTDRWDSPHEVLANMRFQHTLNLRCLAVGRSFSHSPELDFLQSCPLQEISFGIVNYEEHIEAEIDHKWIRSTLPNSVRVIYLMAWDPSDYVNIDRGTLIETLSKTLQTFLRRCFTKRNSCAEPMLRYIVLGNRLNLGFTVQWARNRSPIVAGNWLPVIDAFDFAAKYDKLNENFRLYNAVIQTGIEPRYRLPSFR</sequence>
<dbReference type="EMBL" id="AQGS01000677">
    <property type="protein sequence ID" value="EPS37231.1"/>
    <property type="molecule type" value="Genomic_DNA"/>
</dbReference>
<evidence type="ECO:0000313" key="3">
    <source>
        <dbReference type="Proteomes" id="UP000015100"/>
    </source>
</evidence>
<evidence type="ECO:0000313" key="2">
    <source>
        <dbReference type="EMBL" id="EPS37231.1"/>
    </source>
</evidence>
<reference evidence="2 3" key="1">
    <citation type="journal article" date="2013" name="PLoS Genet.">
        <title>Genomic mechanisms accounting for the adaptation to parasitism in nematode-trapping fungi.</title>
        <authorList>
            <person name="Meerupati T."/>
            <person name="Andersson K.M."/>
            <person name="Friman E."/>
            <person name="Kumar D."/>
            <person name="Tunlid A."/>
            <person name="Ahren D."/>
        </authorList>
    </citation>
    <scope>NUCLEOTIDE SEQUENCE [LARGE SCALE GENOMIC DNA]</scope>
    <source>
        <strain evidence="2 3">CBS 200.50</strain>
    </source>
</reference>
<dbReference type="AlphaFoldDB" id="S8A7Y3"/>
<name>S8A7Y3_DACHA</name>
<reference evidence="3" key="2">
    <citation type="submission" date="2013-04" db="EMBL/GenBank/DDBJ databases">
        <title>Genomic mechanisms accounting for the adaptation to parasitism in nematode-trapping fungi.</title>
        <authorList>
            <person name="Ahren D.G."/>
        </authorList>
    </citation>
    <scope>NUCLEOTIDE SEQUENCE [LARGE SCALE GENOMIC DNA]</scope>
    <source>
        <strain evidence="3">CBS 200.50</strain>
    </source>
</reference>
<gene>
    <name evidence="2" type="ORF">H072_9080</name>
</gene>
<keyword evidence="3" id="KW-1185">Reference proteome</keyword>
<dbReference type="InterPro" id="IPR001810">
    <property type="entry name" value="F-box_dom"/>
</dbReference>
<dbReference type="HOGENOM" id="CLU_517795_0_0_1"/>
<accession>S8A7Y3</accession>
<evidence type="ECO:0000259" key="1">
    <source>
        <dbReference type="PROSITE" id="PS50181"/>
    </source>
</evidence>
<dbReference type="PROSITE" id="PS50181">
    <property type="entry name" value="FBOX"/>
    <property type="match status" value="1"/>
</dbReference>
<dbReference type="Proteomes" id="UP000015100">
    <property type="component" value="Unassembled WGS sequence"/>
</dbReference>
<dbReference type="SUPFAM" id="SSF52047">
    <property type="entry name" value="RNI-like"/>
    <property type="match status" value="1"/>
</dbReference>
<feature type="domain" description="F-box" evidence="1">
    <location>
        <begin position="2"/>
        <end position="47"/>
    </location>
</feature>
<protein>
    <recommendedName>
        <fullName evidence="1">F-box domain-containing protein</fullName>
    </recommendedName>
</protein>